<dbReference type="EMBL" id="ABDF02000079">
    <property type="protein sequence ID" value="EHK20610.1"/>
    <property type="molecule type" value="Genomic_DNA"/>
</dbReference>
<name>G9MYJ0_HYPVG</name>
<dbReference type="InParanoid" id="G9MYJ0"/>
<comment type="caution">
    <text evidence="1">The sequence shown here is derived from an EMBL/GenBank/DDBJ whole genome shotgun (WGS) entry which is preliminary data.</text>
</comment>
<dbReference type="HOGENOM" id="CLU_035920_0_0_1"/>
<gene>
    <name evidence="1" type="ORF">TRIVIDRAFT_15641</name>
</gene>
<proteinExistence type="predicted"/>
<dbReference type="OrthoDB" id="2520703at2759"/>
<dbReference type="RefSeq" id="XP_013954628.1">
    <property type="nucleotide sequence ID" value="XM_014099153.1"/>
</dbReference>
<feature type="non-terminal residue" evidence="1">
    <location>
        <position position="1"/>
    </location>
</feature>
<dbReference type="Proteomes" id="UP000007115">
    <property type="component" value="Unassembled WGS sequence"/>
</dbReference>
<evidence type="ECO:0000313" key="2">
    <source>
        <dbReference type="Proteomes" id="UP000007115"/>
    </source>
</evidence>
<dbReference type="eggNOG" id="ENOG502SM5Z">
    <property type="taxonomic scope" value="Eukaryota"/>
</dbReference>
<keyword evidence="2" id="KW-1185">Reference proteome</keyword>
<dbReference type="STRING" id="413071.G9MYJ0"/>
<feature type="non-terminal residue" evidence="1">
    <location>
        <position position="368"/>
    </location>
</feature>
<dbReference type="OMA" id="TIICELV"/>
<dbReference type="AlphaFoldDB" id="G9MYJ0"/>
<accession>G9MYJ0</accession>
<dbReference type="VEuPathDB" id="FungiDB:TRIVIDRAFT_15641"/>
<reference evidence="1 2" key="1">
    <citation type="journal article" date="2011" name="Genome Biol.">
        <title>Comparative genome sequence analysis underscores mycoparasitism as the ancestral life style of Trichoderma.</title>
        <authorList>
            <person name="Kubicek C.P."/>
            <person name="Herrera-Estrella A."/>
            <person name="Seidl-Seiboth V."/>
            <person name="Martinez D.A."/>
            <person name="Druzhinina I.S."/>
            <person name="Thon M."/>
            <person name="Zeilinger S."/>
            <person name="Casas-Flores S."/>
            <person name="Horwitz B.A."/>
            <person name="Mukherjee P.K."/>
            <person name="Mukherjee M."/>
            <person name="Kredics L."/>
            <person name="Alcaraz L.D."/>
            <person name="Aerts A."/>
            <person name="Antal Z."/>
            <person name="Atanasova L."/>
            <person name="Cervantes-Badillo M.G."/>
            <person name="Challacombe J."/>
            <person name="Chertkov O."/>
            <person name="McCluskey K."/>
            <person name="Coulpier F."/>
            <person name="Deshpande N."/>
            <person name="von Doehren H."/>
            <person name="Ebbole D.J."/>
            <person name="Esquivel-Naranjo E.U."/>
            <person name="Fekete E."/>
            <person name="Flipphi M."/>
            <person name="Glaser F."/>
            <person name="Gomez-Rodriguez E.Y."/>
            <person name="Gruber S."/>
            <person name="Han C."/>
            <person name="Henrissat B."/>
            <person name="Hermosa R."/>
            <person name="Hernandez-Onate M."/>
            <person name="Karaffa L."/>
            <person name="Kosti I."/>
            <person name="Le Crom S."/>
            <person name="Lindquist E."/>
            <person name="Lucas S."/>
            <person name="Luebeck M."/>
            <person name="Luebeck P.S."/>
            <person name="Margeot A."/>
            <person name="Metz B."/>
            <person name="Misra M."/>
            <person name="Nevalainen H."/>
            <person name="Omann M."/>
            <person name="Packer N."/>
            <person name="Perrone G."/>
            <person name="Uresti-Rivera E.E."/>
            <person name="Salamov A."/>
            <person name="Schmoll M."/>
            <person name="Seiboth B."/>
            <person name="Shapiro H."/>
            <person name="Sukno S."/>
            <person name="Tamayo-Ramos J.A."/>
            <person name="Tisch D."/>
            <person name="Wiest A."/>
            <person name="Wilkinson H.H."/>
            <person name="Zhang M."/>
            <person name="Coutinho P.M."/>
            <person name="Kenerley C.M."/>
            <person name="Monte E."/>
            <person name="Baker S.E."/>
            <person name="Grigoriev I.V."/>
        </authorList>
    </citation>
    <scope>NUCLEOTIDE SEQUENCE [LARGE SCALE GENOMIC DNA]</scope>
    <source>
        <strain evidence="2">Gv29-8 / FGSC 10586</strain>
    </source>
</reference>
<evidence type="ECO:0008006" key="3">
    <source>
        <dbReference type="Google" id="ProtNLM"/>
    </source>
</evidence>
<evidence type="ECO:0000313" key="1">
    <source>
        <dbReference type="EMBL" id="EHK20610.1"/>
    </source>
</evidence>
<organism evidence="1 2">
    <name type="scientific">Hypocrea virens (strain Gv29-8 / FGSC 10586)</name>
    <name type="common">Gliocladium virens</name>
    <name type="synonym">Trichoderma virens</name>
    <dbReference type="NCBI Taxonomy" id="413071"/>
    <lineage>
        <taxon>Eukaryota</taxon>
        <taxon>Fungi</taxon>
        <taxon>Dikarya</taxon>
        <taxon>Ascomycota</taxon>
        <taxon>Pezizomycotina</taxon>
        <taxon>Sordariomycetes</taxon>
        <taxon>Hypocreomycetidae</taxon>
        <taxon>Hypocreales</taxon>
        <taxon>Hypocreaceae</taxon>
        <taxon>Trichoderma</taxon>
    </lineage>
</organism>
<dbReference type="GeneID" id="25788353"/>
<sequence length="368" mass="41687">PEIITIICELVMAKVRSKDDPGSLASLCRSSKRLNNIGTPILYSHFIARRGTRMVVSFLATICLRPELGKYVRELFLIDTARCVVTVHRARLFYKAAMRLGIRNFPMDLSEFDTIAQLLIAQTPRVRVVHIFTRKAGNIYGAWGYTILAELATQVPRRVELTYLQRLYISHARAAADMSLHFFGGIIKLAPSISYLYIHPCSGLNPVGTNMRPQLSFKNVTRLFLNGGMLSRHQMQLIVNACGPLMAFRYNYSRPGHIGPIIRVTGREMIQILTPHKNTLRLIDLLLDEKGKTWYVNELIAGISENGNQILSLKHFSQLETLIVDGPSLRFPEKNTSHYHTYILKDMLPQSIQSFYIASPQMESVANL</sequence>
<protein>
    <recommendedName>
        <fullName evidence="3">F-box domain-containing protein</fullName>
    </recommendedName>
</protein>